<evidence type="ECO:0000313" key="4">
    <source>
        <dbReference type="EMBL" id="KAJ8891887.1"/>
    </source>
</evidence>
<evidence type="ECO:0000313" key="5">
    <source>
        <dbReference type="Proteomes" id="UP001159363"/>
    </source>
</evidence>
<comment type="caution">
    <text evidence="4">The sequence shown here is derived from an EMBL/GenBank/DDBJ whole genome shotgun (WGS) entry which is preliminary data.</text>
</comment>
<organism evidence="4 5">
    <name type="scientific">Dryococelus australis</name>
    <dbReference type="NCBI Taxonomy" id="614101"/>
    <lineage>
        <taxon>Eukaryota</taxon>
        <taxon>Metazoa</taxon>
        <taxon>Ecdysozoa</taxon>
        <taxon>Arthropoda</taxon>
        <taxon>Hexapoda</taxon>
        <taxon>Insecta</taxon>
        <taxon>Pterygota</taxon>
        <taxon>Neoptera</taxon>
        <taxon>Polyneoptera</taxon>
        <taxon>Phasmatodea</taxon>
        <taxon>Verophasmatodea</taxon>
        <taxon>Anareolatae</taxon>
        <taxon>Phasmatidae</taxon>
        <taxon>Eurycanthinae</taxon>
        <taxon>Dryococelus</taxon>
    </lineage>
</organism>
<evidence type="ECO:0000256" key="2">
    <source>
        <dbReference type="ARBA" id="ARBA00023125"/>
    </source>
</evidence>
<keyword evidence="5" id="KW-1185">Reference proteome</keyword>
<sequence length="195" mass="21883">MVDKLTYEWFCRARSNNIPLSGPLIREKALEIAKETGFVYFKALWDGWTNSVQGTSFPGVPDAQGFRGFEMAVDGDSVELSELLKQFGESAGDYASFDDDVQTEDPSTDIEYLVASIQESSTTEENENVDDDTNSLEEEAAISNVKQAIELTRQWKFNFLNKGDADGLKMMCDVEIHLEKQMLSTKQTAIDDFFA</sequence>
<dbReference type="Pfam" id="PF03221">
    <property type="entry name" value="HTH_Tnp_Tc5"/>
    <property type="match status" value="1"/>
</dbReference>
<comment type="subcellular location">
    <subcellularLocation>
        <location evidence="1">Nucleus</location>
    </subcellularLocation>
</comment>
<dbReference type="InterPro" id="IPR009057">
    <property type="entry name" value="Homeodomain-like_sf"/>
</dbReference>
<protein>
    <recommendedName>
        <fullName evidence="3">HTH CENPB-type domain-containing protein</fullName>
    </recommendedName>
</protein>
<dbReference type="InterPro" id="IPR006600">
    <property type="entry name" value="HTH_CenpB_DNA-bd_dom"/>
</dbReference>
<evidence type="ECO:0000256" key="1">
    <source>
        <dbReference type="ARBA" id="ARBA00004123"/>
    </source>
</evidence>
<dbReference type="SUPFAM" id="SSF46689">
    <property type="entry name" value="Homeodomain-like"/>
    <property type="match status" value="1"/>
</dbReference>
<dbReference type="Gene3D" id="1.10.10.60">
    <property type="entry name" value="Homeodomain-like"/>
    <property type="match status" value="1"/>
</dbReference>
<keyword evidence="2" id="KW-0238">DNA-binding</keyword>
<evidence type="ECO:0000259" key="3">
    <source>
        <dbReference type="PROSITE" id="PS51253"/>
    </source>
</evidence>
<name>A0ABQ9I5G5_9NEOP</name>
<dbReference type="EMBL" id="JARBHB010000002">
    <property type="protein sequence ID" value="KAJ8891887.1"/>
    <property type="molecule type" value="Genomic_DNA"/>
</dbReference>
<dbReference type="PROSITE" id="PS51253">
    <property type="entry name" value="HTH_CENPB"/>
    <property type="match status" value="1"/>
</dbReference>
<accession>A0ABQ9I5G5</accession>
<proteinExistence type="predicted"/>
<reference evidence="4 5" key="1">
    <citation type="submission" date="2023-02" db="EMBL/GenBank/DDBJ databases">
        <title>LHISI_Scaffold_Assembly.</title>
        <authorList>
            <person name="Stuart O.P."/>
            <person name="Cleave R."/>
            <person name="Magrath M.J.L."/>
            <person name="Mikheyev A.S."/>
        </authorList>
    </citation>
    <scope>NUCLEOTIDE SEQUENCE [LARGE SCALE GENOMIC DNA]</scope>
    <source>
        <strain evidence="4">Daus_M_001</strain>
        <tissue evidence="4">Leg muscle</tissue>
    </source>
</reference>
<dbReference type="Proteomes" id="UP001159363">
    <property type="component" value="Chromosome 2"/>
</dbReference>
<feature type="domain" description="HTH CENPB-type" evidence="3">
    <location>
        <begin position="1"/>
        <end position="62"/>
    </location>
</feature>
<gene>
    <name evidence="4" type="ORF">PR048_004443</name>
</gene>